<sequence>MGSEKGVSKPAIDDPDKPKTNMSQPKQKRQASKTEKQNFFGQTAAQNKYTNQQHQQDGGEETHDSNLLTDSADQTMEEPVTKQFLLEQLGAFSSKMMAGWEKVANHEKDQEPTTPKPMHIKQTVRKSLITRLNLRIGYKEAKVNPYCVLHYNFPMLALVIMVQTVQVAVLGAPAVGKTSIIRQFVAHEFHEGYIPTEQRELHRATAVLSERMYELIILDLPNMPCYPGTAGQDCLDPQFWGLRNTKVFILVFDICNPESFHHVKQLRQQILDSASKPPLIVVVGNKRDQQKHRFALRHVLSVLVKKNWKCGYLECSARNNWHILLLFKELLISMSARGRRTTSSICLQGALHRERCSIM</sequence>
<dbReference type="SMART" id="SM00174">
    <property type="entry name" value="RHO"/>
    <property type="match status" value="1"/>
</dbReference>
<dbReference type="PANTHER" id="PTHR46350">
    <property type="entry name" value="RAS LIKE FAMILY 10 MEMBER B-RELATED"/>
    <property type="match status" value="1"/>
</dbReference>
<feature type="compositionally biased region" description="Polar residues" evidence="2">
    <location>
        <begin position="37"/>
        <end position="56"/>
    </location>
</feature>
<dbReference type="EMBL" id="OW240916">
    <property type="protein sequence ID" value="CAH2294999.1"/>
    <property type="molecule type" value="Genomic_DNA"/>
</dbReference>
<dbReference type="GO" id="GO:0003924">
    <property type="term" value="F:GTPase activity"/>
    <property type="evidence" value="ECO:0007669"/>
    <property type="project" value="InterPro"/>
</dbReference>
<dbReference type="PROSITE" id="PS51421">
    <property type="entry name" value="RAS"/>
    <property type="match status" value="1"/>
</dbReference>
<dbReference type="GO" id="GO:0005525">
    <property type="term" value="F:GTP binding"/>
    <property type="evidence" value="ECO:0007669"/>
    <property type="project" value="InterPro"/>
</dbReference>
<dbReference type="InterPro" id="IPR027417">
    <property type="entry name" value="P-loop_NTPase"/>
</dbReference>
<keyword evidence="1" id="KW-0547">Nucleotide-binding</keyword>
<gene>
    <name evidence="3" type="ORF">PECUL_23A004459</name>
</gene>
<reference evidence="3" key="1">
    <citation type="submission" date="2022-03" db="EMBL/GenBank/DDBJ databases">
        <authorList>
            <person name="Alioto T."/>
            <person name="Alioto T."/>
            <person name="Gomez Garrido J."/>
        </authorList>
    </citation>
    <scope>NUCLEOTIDE SEQUENCE</scope>
</reference>
<keyword evidence="4" id="KW-1185">Reference proteome</keyword>
<dbReference type="AlphaFoldDB" id="A0AAD1SBD1"/>
<dbReference type="SMART" id="SM00175">
    <property type="entry name" value="RAB"/>
    <property type="match status" value="1"/>
</dbReference>
<dbReference type="InterPro" id="IPR001806">
    <property type="entry name" value="Small_GTPase"/>
</dbReference>
<dbReference type="Gene3D" id="3.40.50.300">
    <property type="entry name" value="P-loop containing nucleotide triphosphate hydrolases"/>
    <property type="match status" value="1"/>
</dbReference>
<dbReference type="InterPro" id="IPR052661">
    <property type="entry name" value="Ras-like_GTPase_Reg"/>
</dbReference>
<dbReference type="SMART" id="SM00173">
    <property type="entry name" value="RAS"/>
    <property type="match status" value="1"/>
</dbReference>
<protein>
    <submittedName>
        <fullName evidence="3">Ras family member 10A</fullName>
    </submittedName>
</protein>
<accession>A0AAD1SBD1</accession>
<dbReference type="Pfam" id="PF00071">
    <property type="entry name" value="Ras"/>
    <property type="match status" value="1"/>
</dbReference>
<proteinExistence type="predicted"/>
<evidence type="ECO:0000256" key="1">
    <source>
        <dbReference type="ARBA" id="ARBA00022741"/>
    </source>
</evidence>
<dbReference type="PANTHER" id="PTHR46350:SF4">
    <property type="entry name" value="RAS-LIKE FAMILY 10 MEMBER A"/>
    <property type="match status" value="1"/>
</dbReference>
<evidence type="ECO:0000313" key="4">
    <source>
        <dbReference type="Proteomes" id="UP001295444"/>
    </source>
</evidence>
<dbReference type="PROSITE" id="PS51419">
    <property type="entry name" value="RAB"/>
    <property type="match status" value="1"/>
</dbReference>
<feature type="region of interest" description="Disordered" evidence="2">
    <location>
        <begin position="1"/>
        <end position="66"/>
    </location>
</feature>
<organism evidence="3 4">
    <name type="scientific">Pelobates cultripes</name>
    <name type="common">Western spadefoot toad</name>
    <dbReference type="NCBI Taxonomy" id="61616"/>
    <lineage>
        <taxon>Eukaryota</taxon>
        <taxon>Metazoa</taxon>
        <taxon>Chordata</taxon>
        <taxon>Craniata</taxon>
        <taxon>Vertebrata</taxon>
        <taxon>Euteleostomi</taxon>
        <taxon>Amphibia</taxon>
        <taxon>Batrachia</taxon>
        <taxon>Anura</taxon>
        <taxon>Pelobatoidea</taxon>
        <taxon>Pelobatidae</taxon>
        <taxon>Pelobates</taxon>
    </lineage>
</organism>
<name>A0AAD1SBD1_PELCU</name>
<dbReference type="SUPFAM" id="SSF52540">
    <property type="entry name" value="P-loop containing nucleoside triphosphate hydrolases"/>
    <property type="match status" value="1"/>
</dbReference>
<dbReference type="PRINTS" id="PR00449">
    <property type="entry name" value="RASTRNSFRMNG"/>
</dbReference>
<evidence type="ECO:0000313" key="3">
    <source>
        <dbReference type="EMBL" id="CAH2294999.1"/>
    </source>
</evidence>
<dbReference type="Proteomes" id="UP001295444">
    <property type="component" value="Chromosome 05"/>
</dbReference>
<evidence type="ECO:0000256" key="2">
    <source>
        <dbReference type="SAM" id="MobiDB-lite"/>
    </source>
</evidence>